<dbReference type="Pfam" id="PF02536">
    <property type="entry name" value="mTERF"/>
    <property type="match status" value="1"/>
</dbReference>
<dbReference type="GO" id="GO:0006353">
    <property type="term" value="P:DNA-templated transcription termination"/>
    <property type="evidence" value="ECO:0007669"/>
    <property type="project" value="UniProtKB-KW"/>
</dbReference>
<dbReference type="InterPro" id="IPR038538">
    <property type="entry name" value="MTERF_sf"/>
</dbReference>
<dbReference type="AlphaFoldDB" id="A0A811QX25"/>
<proteinExistence type="inferred from homology"/>
<evidence type="ECO:0000313" key="5">
    <source>
        <dbReference type="Proteomes" id="UP000604825"/>
    </source>
</evidence>
<dbReference type="InterPro" id="IPR003690">
    <property type="entry name" value="MTERF"/>
</dbReference>
<evidence type="ECO:0000256" key="3">
    <source>
        <dbReference type="ARBA" id="ARBA00022946"/>
    </source>
</evidence>
<accession>A0A811QX25</accession>
<name>A0A811QX25_9POAL</name>
<dbReference type="PANTHER" id="PTHR13068:SF102">
    <property type="entry name" value="OS11G0246100 PROTEIN"/>
    <property type="match status" value="1"/>
</dbReference>
<evidence type="ECO:0000256" key="2">
    <source>
        <dbReference type="ARBA" id="ARBA00022472"/>
    </source>
</evidence>
<evidence type="ECO:0000256" key="1">
    <source>
        <dbReference type="ARBA" id="ARBA00007692"/>
    </source>
</evidence>
<dbReference type="Gene3D" id="1.25.70.10">
    <property type="entry name" value="Transcription termination factor 3, mitochondrial"/>
    <property type="match status" value="1"/>
</dbReference>
<dbReference type="OrthoDB" id="637682at2759"/>
<dbReference type="GO" id="GO:0003676">
    <property type="term" value="F:nucleic acid binding"/>
    <property type="evidence" value="ECO:0007669"/>
    <property type="project" value="InterPro"/>
</dbReference>
<evidence type="ECO:0000313" key="4">
    <source>
        <dbReference type="EMBL" id="CAD6262649.1"/>
    </source>
</evidence>
<comment type="caution">
    <text evidence="4">The sequence shown here is derived from an EMBL/GenBank/DDBJ whole genome shotgun (WGS) entry which is preliminary data.</text>
</comment>
<comment type="similarity">
    <text evidence="1">Belongs to the mTERF family.</text>
</comment>
<reference evidence="4" key="1">
    <citation type="submission" date="2020-10" db="EMBL/GenBank/DDBJ databases">
        <authorList>
            <person name="Han B."/>
            <person name="Lu T."/>
            <person name="Zhao Q."/>
            <person name="Huang X."/>
            <person name="Zhao Y."/>
        </authorList>
    </citation>
    <scope>NUCLEOTIDE SEQUENCE</scope>
</reference>
<dbReference type="PANTHER" id="PTHR13068">
    <property type="entry name" value="CGI-12 PROTEIN-RELATED"/>
    <property type="match status" value="1"/>
</dbReference>
<gene>
    <name evidence="4" type="ORF">NCGR_LOCUS45985</name>
</gene>
<keyword evidence="3" id="KW-0809">Transit peptide</keyword>
<keyword evidence="2" id="KW-0806">Transcription termination</keyword>
<dbReference type="EMBL" id="CAJGYO010000012">
    <property type="protein sequence ID" value="CAD6262649.1"/>
    <property type="molecule type" value="Genomic_DNA"/>
</dbReference>
<organism evidence="4 5">
    <name type="scientific">Miscanthus lutarioriparius</name>
    <dbReference type="NCBI Taxonomy" id="422564"/>
    <lineage>
        <taxon>Eukaryota</taxon>
        <taxon>Viridiplantae</taxon>
        <taxon>Streptophyta</taxon>
        <taxon>Embryophyta</taxon>
        <taxon>Tracheophyta</taxon>
        <taxon>Spermatophyta</taxon>
        <taxon>Magnoliopsida</taxon>
        <taxon>Liliopsida</taxon>
        <taxon>Poales</taxon>
        <taxon>Poaceae</taxon>
        <taxon>PACMAD clade</taxon>
        <taxon>Panicoideae</taxon>
        <taxon>Andropogonodae</taxon>
        <taxon>Andropogoneae</taxon>
        <taxon>Saccharinae</taxon>
        <taxon>Miscanthus</taxon>
    </lineage>
</organism>
<keyword evidence="2" id="KW-0804">Transcription</keyword>
<sequence>MLRLRNRLLPLLRAASPRPSPNHSRACRLLSTSTATVPAPFSLEDYLVDACGLAPAQAREVSKKVSRELLCIGSRRSLDELSCSRLNSASNPDAILALLSGAGLSRDDIAAVVSADPLLLRASIVRFLLVVSRSLRKGDVVSRLEFFISFNGSFEKALVAAKRNGSLLSISLKRLIEPNIALLRQWGVRDIVQLCSNVPRVLTFNLERLRESLLRAEQLGVPPTSGLFGHAVFIVSYMSEEKLAAKLEFFKRTLGCSESEVSIAVSKVPGLLGISHEILPRKIEFLVNEAMVEPRYIVGYTALNEPREATNAPALCHEDHPGKGIAE</sequence>
<protein>
    <submittedName>
        <fullName evidence="4">Uncharacterized protein</fullName>
    </submittedName>
</protein>
<dbReference type="Proteomes" id="UP000604825">
    <property type="component" value="Unassembled WGS sequence"/>
</dbReference>
<keyword evidence="2" id="KW-0805">Transcription regulation</keyword>
<keyword evidence="5" id="KW-1185">Reference proteome</keyword>